<name>A0ABX0UH02_9BACT</name>
<dbReference type="InterPro" id="IPR025857">
    <property type="entry name" value="MacB_PCD"/>
</dbReference>
<comment type="subcellular location">
    <subcellularLocation>
        <location evidence="1">Cell membrane</location>
        <topology evidence="1">Multi-pass membrane protein</topology>
    </subcellularLocation>
</comment>
<feature type="domain" description="ABC3 transporter permease C-terminal" evidence="7">
    <location>
        <begin position="664"/>
        <end position="766"/>
    </location>
</feature>
<dbReference type="InterPro" id="IPR050250">
    <property type="entry name" value="Macrolide_Exporter_MacB"/>
</dbReference>
<evidence type="ECO:0000259" key="8">
    <source>
        <dbReference type="Pfam" id="PF12704"/>
    </source>
</evidence>
<keyword evidence="10" id="KW-1185">Reference proteome</keyword>
<dbReference type="EMBL" id="JAASQJ010000001">
    <property type="protein sequence ID" value="NIJ52292.1"/>
    <property type="molecule type" value="Genomic_DNA"/>
</dbReference>
<feature type="domain" description="ABC3 transporter permease C-terminal" evidence="7">
    <location>
        <begin position="286"/>
        <end position="397"/>
    </location>
</feature>
<evidence type="ECO:0000259" key="7">
    <source>
        <dbReference type="Pfam" id="PF02687"/>
    </source>
</evidence>
<keyword evidence="2" id="KW-1003">Cell membrane</keyword>
<dbReference type="Proteomes" id="UP001179181">
    <property type="component" value="Unassembled WGS sequence"/>
</dbReference>
<accession>A0ABX0UH02</accession>
<feature type="domain" description="MacB-like periplasmic core" evidence="8">
    <location>
        <begin position="21"/>
        <end position="187"/>
    </location>
</feature>
<proteinExistence type="predicted"/>
<keyword evidence="3 6" id="KW-0812">Transmembrane</keyword>
<evidence type="ECO:0000256" key="6">
    <source>
        <dbReference type="SAM" id="Phobius"/>
    </source>
</evidence>
<evidence type="ECO:0000256" key="3">
    <source>
        <dbReference type="ARBA" id="ARBA00022692"/>
    </source>
</evidence>
<dbReference type="Pfam" id="PF12704">
    <property type="entry name" value="MacB_PCD"/>
    <property type="match status" value="1"/>
</dbReference>
<reference evidence="9 10" key="1">
    <citation type="submission" date="2020-03" db="EMBL/GenBank/DDBJ databases">
        <title>Genomic Encyclopedia of Type Strains, Phase IV (KMG-IV): sequencing the most valuable type-strain genomes for metagenomic binning, comparative biology and taxonomic classification.</title>
        <authorList>
            <person name="Goeker M."/>
        </authorList>
    </citation>
    <scope>NUCLEOTIDE SEQUENCE [LARGE SCALE GENOMIC DNA]</scope>
    <source>
        <strain evidence="9 10">DSM 102865</strain>
    </source>
</reference>
<sequence>MLKDYLKIAFRNIRRRKFYAAVNVGGLAIGLAVSLTIVFYVKHEFTYDYHNDKSDRIVRITSKFETPDKPMLIASTPVLLAAYLKKDYSEIEKTARLQITEAAVKHNQWLQNEPNVYFCEQSVFEIFSFVFLEGSMADALLRPNTTVITQKFAEKYFGTAHALGRTIQINKTHYEITGVIADLPSNSDLKISVMLSRNFLDTKDWLTDDFPVYTFALFTKAPNLKSFDRKLFALSQRYIQPELKAQGADGYKLIFETEALKDVHYNVGKMGDTPKGNKQYGYLFSLLALFVLIIAVLNYINLTTSTAVERTREVGIRKANGARRGQLIFQFLFESFIITTLSVILGALILKISIPFLNSLLQISIIVEWSNMLLVAALSLLVITIFAGVYPSLMLSAFKPVQALKGTLTTNGHSIWLRKGITLFQFSLMVAMVFGVLVIRQQMKFLRNHNPGFDKDQVVAVQAPDDSVARSKMNAFATMLRQQSSVRRVTAGTDVMQMDATYPAATTIFKSNGKRKEVISSYFFIDEYFIPLLDIKLLQGRNISSGHVWDKNGAFIVNEAFVKMSGWKNPVGQAIEGFRHKGEVIGVVKDFNYESVHSPIEPLVMVYNTSPVASLMIKTNPENLSLIEGAWKNHYPDFPFEYRFLDSVFETQFRRDDVMMTLFNIFAFLTVFVSCLGLLSLVTFSTGLRIKEIGVRKVLGASVLGLVALLIKEYLYIVVLAILLASPLAFYAMNLWLCKFAYHIEISWWGCLLAGLISLTVALITVSFRSITAALANPVQSLKAE</sequence>
<protein>
    <submittedName>
        <fullName evidence="9">ABC transport system permease protein</fullName>
    </submittedName>
</protein>
<feature type="transmembrane region" description="Helical" evidence="6">
    <location>
        <begin position="327"/>
        <end position="350"/>
    </location>
</feature>
<evidence type="ECO:0000256" key="4">
    <source>
        <dbReference type="ARBA" id="ARBA00022989"/>
    </source>
</evidence>
<dbReference type="InterPro" id="IPR003838">
    <property type="entry name" value="ABC3_permease_C"/>
</dbReference>
<evidence type="ECO:0000313" key="10">
    <source>
        <dbReference type="Proteomes" id="UP001179181"/>
    </source>
</evidence>
<comment type="caution">
    <text evidence="9">The sequence shown here is derived from an EMBL/GenBank/DDBJ whole genome shotgun (WGS) entry which is preliminary data.</text>
</comment>
<feature type="transmembrane region" description="Helical" evidence="6">
    <location>
        <begin position="20"/>
        <end position="41"/>
    </location>
</feature>
<feature type="transmembrane region" description="Helical" evidence="6">
    <location>
        <begin position="421"/>
        <end position="439"/>
    </location>
</feature>
<dbReference type="Pfam" id="PF02687">
    <property type="entry name" value="FtsX"/>
    <property type="match status" value="2"/>
</dbReference>
<keyword evidence="4 6" id="KW-1133">Transmembrane helix</keyword>
<dbReference type="PANTHER" id="PTHR30572">
    <property type="entry name" value="MEMBRANE COMPONENT OF TRANSPORTER-RELATED"/>
    <property type="match status" value="1"/>
</dbReference>
<dbReference type="RefSeq" id="WP_167268482.1">
    <property type="nucleotide sequence ID" value="NZ_JAASQJ010000001.1"/>
</dbReference>
<feature type="transmembrane region" description="Helical" evidence="6">
    <location>
        <begin position="280"/>
        <end position="300"/>
    </location>
</feature>
<evidence type="ECO:0000256" key="2">
    <source>
        <dbReference type="ARBA" id="ARBA00022475"/>
    </source>
</evidence>
<evidence type="ECO:0000256" key="1">
    <source>
        <dbReference type="ARBA" id="ARBA00004651"/>
    </source>
</evidence>
<evidence type="ECO:0000256" key="5">
    <source>
        <dbReference type="ARBA" id="ARBA00023136"/>
    </source>
</evidence>
<feature type="transmembrane region" description="Helical" evidence="6">
    <location>
        <begin position="746"/>
        <end position="768"/>
    </location>
</feature>
<feature type="transmembrane region" description="Helical" evidence="6">
    <location>
        <begin position="371"/>
        <end position="390"/>
    </location>
</feature>
<organism evidence="9 10">
    <name type="scientific">Dyadobacter arcticus</name>
    <dbReference type="NCBI Taxonomy" id="1078754"/>
    <lineage>
        <taxon>Bacteria</taxon>
        <taxon>Pseudomonadati</taxon>
        <taxon>Bacteroidota</taxon>
        <taxon>Cytophagia</taxon>
        <taxon>Cytophagales</taxon>
        <taxon>Spirosomataceae</taxon>
        <taxon>Dyadobacter</taxon>
    </lineage>
</organism>
<keyword evidence="5 6" id="KW-0472">Membrane</keyword>
<dbReference type="PANTHER" id="PTHR30572:SF18">
    <property type="entry name" value="ABC-TYPE MACROLIDE FAMILY EXPORT SYSTEM PERMEASE COMPONENT 2"/>
    <property type="match status" value="1"/>
</dbReference>
<feature type="transmembrane region" description="Helical" evidence="6">
    <location>
        <begin position="662"/>
        <end position="682"/>
    </location>
</feature>
<gene>
    <name evidence="9" type="ORF">FHS68_001448</name>
</gene>
<evidence type="ECO:0000313" key="9">
    <source>
        <dbReference type="EMBL" id="NIJ52292.1"/>
    </source>
</evidence>